<dbReference type="InterPro" id="IPR005815">
    <property type="entry name" value="BioA"/>
</dbReference>
<evidence type="ECO:0000256" key="5">
    <source>
        <dbReference type="ARBA" id="ARBA00022691"/>
    </source>
</evidence>
<dbReference type="EMBL" id="CAKOGP040000002">
    <property type="protein sequence ID" value="CAJ1920779.1"/>
    <property type="molecule type" value="Genomic_DNA"/>
</dbReference>
<comment type="similarity">
    <text evidence="8">Belongs to the class-III pyridoxal-phosphate-dependent aminotransferase family.</text>
</comment>
<dbReference type="Gene3D" id="3.40.640.10">
    <property type="entry name" value="Type I PLP-dependent aspartate aminotransferase-like (Major domain)"/>
    <property type="match status" value="1"/>
</dbReference>
<keyword evidence="7 8" id="KW-0663">Pyridoxal phosphate</keyword>
<comment type="caution">
    <text evidence="9">The sequence shown here is derived from an EMBL/GenBank/DDBJ whole genome shotgun (WGS) entry which is preliminary data.</text>
</comment>
<dbReference type="Proteomes" id="UP001295423">
    <property type="component" value="Unassembled WGS sequence"/>
</dbReference>
<dbReference type="InterPro" id="IPR005814">
    <property type="entry name" value="Aminotrans_3"/>
</dbReference>
<dbReference type="Gene3D" id="3.90.1150.10">
    <property type="entry name" value="Aspartate Aminotransferase, domain 1"/>
    <property type="match status" value="1"/>
</dbReference>
<dbReference type="PROSITE" id="PS00600">
    <property type="entry name" value="AA_TRANSFER_CLASS_3"/>
    <property type="match status" value="1"/>
</dbReference>
<evidence type="ECO:0000256" key="8">
    <source>
        <dbReference type="RuleBase" id="RU003560"/>
    </source>
</evidence>
<dbReference type="InterPro" id="IPR015421">
    <property type="entry name" value="PyrdxlP-dep_Trfase_major"/>
</dbReference>
<evidence type="ECO:0000256" key="1">
    <source>
        <dbReference type="ARBA" id="ARBA00001933"/>
    </source>
</evidence>
<dbReference type="GO" id="GO:0009102">
    <property type="term" value="P:biotin biosynthetic process"/>
    <property type="evidence" value="ECO:0007669"/>
    <property type="project" value="UniProtKB-KW"/>
</dbReference>
<evidence type="ECO:0000256" key="7">
    <source>
        <dbReference type="ARBA" id="ARBA00022898"/>
    </source>
</evidence>
<dbReference type="NCBIfam" id="NF004624">
    <property type="entry name" value="PRK05964.1"/>
    <property type="match status" value="1"/>
</dbReference>
<organism evidence="9 10">
    <name type="scientific">Cylindrotheca closterium</name>
    <dbReference type="NCBI Taxonomy" id="2856"/>
    <lineage>
        <taxon>Eukaryota</taxon>
        <taxon>Sar</taxon>
        <taxon>Stramenopiles</taxon>
        <taxon>Ochrophyta</taxon>
        <taxon>Bacillariophyta</taxon>
        <taxon>Bacillariophyceae</taxon>
        <taxon>Bacillariophycidae</taxon>
        <taxon>Bacillariales</taxon>
        <taxon>Bacillariaceae</taxon>
        <taxon>Cylindrotheca</taxon>
    </lineage>
</organism>
<dbReference type="PANTHER" id="PTHR42684:SF17">
    <property type="entry name" value="ADENOSYLMETHIONINE-8-AMINO-7-OXONONANOATE AMINOTRANSFERASE"/>
    <property type="match status" value="1"/>
</dbReference>
<keyword evidence="5" id="KW-0949">S-adenosyl-L-methionine</keyword>
<sequence length="434" mass="48307">MLTTEEINTLDRDHVWHPYAAMPNAVPCFPVEKASGCEITLNDGRVLVDGMSSWWAAIHGYNHPILNAAASAQMEKMSHMMFGGLTHEPAVTLAQELARITPGSGDNKLDKIFYCDSGSVAVEVAMKMAIQYWFNKGISAKSKFLTIRGGYHGDTFEAMSVCDPVGGMHHLFSSTLPQQLFCNRPETKYHEEWDESDIQNFQQALNKQKDEIAAVILEPIVQGAGGMRFYSPHYLQRVRDLCDEHDVLLICDEIATGFGRTGTMFAVEHAENVVPDILCIGKALSGGFLSFAATITSPKIARVFEQGPAGVLMHGPTFMGNPLACAVSLASLQLLQSYDWKEKIKFIEKQLTTELEPCMDSPHVEDVRVLGAIGVVEMKEPMDLKMMQPRVVEEGVWLRPFGKLLYTMPPFIIQSHELRKITQAMVTLATRRRV</sequence>
<dbReference type="AlphaFoldDB" id="A0AAD2FCC3"/>
<keyword evidence="4" id="KW-0808">Transferase</keyword>
<dbReference type="GO" id="GO:0030170">
    <property type="term" value="F:pyridoxal phosphate binding"/>
    <property type="evidence" value="ECO:0007669"/>
    <property type="project" value="InterPro"/>
</dbReference>
<protein>
    <recommendedName>
        <fullName evidence="11">Diaminopelargonic acid synthase</fullName>
    </recommendedName>
</protein>
<keyword evidence="6" id="KW-0093">Biotin biosynthesis</keyword>
<reference evidence="9" key="1">
    <citation type="submission" date="2023-08" db="EMBL/GenBank/DDBJ databases">
        <authorList>
            <person name="Audoor S."/>
            <person name="Bilcke G."/>
        </authorList>
    </citation>
    <scope>NUCLEOTIDE SEQUENCE</scope>
</reference>
<evidence type="ECO:0008006" key="11">
    <source>
        <dbReference type="Google" id="ProtNLM"/>
    </source>
</evidence>
<evidence type="ECO:0000256" key="3">
    <source>
        <dbReference type="ARBA" id="ARBA00022576"/>
    </source>
</evidence>
<dbReference type="FunFam" id="3.40.640.10:FF:000041">
    <property type="entry name" value="Adenosylmethionine-8-amino-7-oxononanoate aminotransferase"/>
    <property type="match status" value="1"/>
</dbReference>
<evidence type="ECO:0000313" key="10">
    <source>
        <dbReference type="Proteomes" id="UP001295423"/>
    </source>
</evidence>
<proteinExistence type="inferred from homology"/>
<keyword evidence="10" id="KW-1185">Reference proteome</keyword>
<dbReference type="InterPro" id="IPR015422">
    <property type="entry name" value="PyrdxlP-dep_Trfase_small"/>
</dbReference>
<comment type="cofactor">
    <cofactor evidence="1">
        <name>pyridoxal 5'-phosphate</name>
        <dbReference type="ChEBI" id="CHEBI:597326"/>
    </cofactor>
</comment>
<dbReference type="InterPro" id="IPR015424">
    <property type="entry name" value="PyrdxlP-dep_Trfase"/>
</dbReference>
<dbReference type="PANTHER" id="PTHR42684">
    <property type="entry name" value="ADENOSYLMETHIONINE-8-AMINO-7-OXONONANOATE AMINOTRANSFERASE"/>
    <property type="match status" value="1"/>
</dbReference>
<evidence type="ECO:0000256" key="4">
    <source>
        <dbReference type="ARBA" id="ARBA00022679"/>
    </source>
</evidence>
<dbReference type="InterPro" id="IPR049704">
    <property type="entry name" value="Aminotrans_3_PPA_site"/>
</dbReference>
<comment type="pathway">
    <text evidence="2">Cofactor biosynthesis; biotin biosynthesis.</text>
</comment>
<dbReference type="Pfam" id="PF00202">
    <property type="entry name" value="Aminotran_3"/>
    <property type="match status" value="1"/>
</dbReference>
<dbReference type="NCBIfam" id="NF005940">
    <property type="entry name" value="PRK07986.1"/>
    <property type="match status" value="1"/>
</dbReference>
<evidence type="ECO:0000256" key="6">
    <source>
        <dbReference type="ARBA" id="ARBA00022756"/>
    </source>
</evidence>
<dbReference type="GO" id="GO:0004015">
    <property type="term" value="F:adenosylmethionine-8-amino-7-oxononanoate transaminase activity"/>
    <property type="evidence" value="ECO:0007669"/>
    <property type="project" value="InterPro"/>
</dbReference>
<dbReference type="HAMAP" id="MF_00834">
    <property type="entry name" value="BioA"/>
    <property type="match status" value="1"/>
</dbReference>
<gene>
    <name evidence="9" type="ORF">CYCCA115_LOCUS901</name>
</gene>
<evidence type="ECO:0000313" key="9">
    <source>
        <dbReference type="EMBL" id="CAJ1920779.1"/>
    </source>
</evidence>
<accession>A0AAD2FCC3</accession>
<dbReference type="CDD" id="cd00610">
    <property type="entry name" value="OAT_like"/>
    <property type="match status" value="1"/>
</dbReference>
<name>A0AAD2FCC3_9STRA</name>
<evidence type="ECO:0000256" key="2">
    <source>
        <dbReference type="ARBA" id="ARBA00004746"/>
    </source>
</evidence>
<dbReference type="NCBIfam" id="TIGR00508">
    <property type="entry name" value="bioA"/>
    <property type="match status" value="1"/>
</dbReference>
<keyword evidence="3" id="KW-0032">Aminotransferase</keyword>
<dbReference type="SUPFAM" id="SSF53383">
    <property type="entry name" value="PLP-dependent transferases"/>
    <property type="match status" value="1"/>
</dbReference>